<feature type="transmembrane region" description="Helical" evidence="6">
    <location>
        <begin position="61"/>
        <end position="80"/>
    </location>
</feature>
<keyword evidence="4 6" id="KW-0472">Membrane</keyword>
<feature type="transmembrane region" description="Helical" evidence="6">
    <location>
        <begin position="178"/>
        <end position="205"/>
    </location>
</feature>
<keyword evidence="2 6" id="KW-0812">Transmembrane</keyword>
<feature type="transmembrane region" description="Helical" evidence="6">
    <location>
        <begin position="251"/>
        <end position="271"/>
    </location>
</feature>
<dbReference type="InterPro" id="IPR049326">
    <property type="entry name" value="Rhodopsin_dom_fungi"/>
</dbReference>
<keyword evidence="3 6" id="KW-1133">Transmembrane helix</keyword>
<dbReference type="EMBL" id="WUBL01000120">
    <property type="protein sequence ID" value="KAF2965286.1"/>
    <property type="molecule type" value="Genomic_DNA"/>
</dbReference>
<name>A0A7C8IJL5_9PEZI</name>
<dbReference type="Proteomes" id="UP000481858">
    <property type="component" value="Unassembled WGS sequence"/>
</dbReference>
<comment type="subcellular location">
    <subcellularLocation>
        <location evidence="1">Membrane</location>
        <topology evidence="1">Multi-pass membrane protein</topology>
    </subcellularLocation>
</comment>
<dbReference type="OrthoDB" id="5278984at2759"/>
<organism evidence="8 9">
    <name type="scientific">Xylaria multiplex</name>
    <dbReference type="NCBI Taxonomy" id="323545"/>
    <lineage>
        <taxon>Eukaryota</taxon>
        <taxon>Fungi</taxon>
        <taxon>Dikarya</taxon>
        <taxon>Ascomycota</taxon>
        <taxon>Pezizomycotina</taxon>
        <taxon>Sordariomycetes</taxon>
        <taxon>Xylariomycetidae</taxon>
        <taxon>Xylariales</taxon>
        <taxon>Xylariaceae</taxon>
        <taxon>Xylaria</taxon>
    </lineage>
</organism>
<reference evidence="8 9" key="1">
    <citation type="submission" date="2019-12" db="EMBL/GenBank/DDBJ databases">
        <title>Draft genome sequence of the ascomycete Xylaria multiplex DSM 110363.</title>
        <authorList>
            <person name="Buettner E."/>
            <person name="Kellner H."/>
        </authorList>
    </citation>
    <scope>NUCLEOTIDE SEQUENCE [LARGE SCALE GENOMIC DNA]</scope>
    <source>
        <strain evidence="8 9">DSM 110363</strain>
    </source>
</reference>
<feature type="transmembrane region" description="Helical" evidence="6">
    <location>
        <begin position="135"/>
        <end position="158"/>
    </location>
</feature>
<protein>
    <recommendedName>
        <fullName evidence="7">Rhodopsin domain-containing protein</fullName>
    </recommendedName>
</protein>
<dbReference type="GO" id="GO:0016020">
    <property type="term" value="C:membrane"/>
    <property type="evidence" value="ECO:0007669"/>
    <property type="project" value="UniProtKB-SubCell"/>
</dbReference>
<dbReference type="AlphaFoldDB" id="A0A7C8IJL5"/>
<evidence type="ECO:0000256" key="2">
    <source>
        <dbReference type="ARBA" id="ARBA00022692"/>
    </source>
</evidence>
<dbReference type="PANTHER" id="PTHR33048:SF8">
    <property type="entry name" value="INTEGRAL MEMBRANE PROTEIN-RELATED"/>
    <property type="match status" value="1"/>
</dbReference>
<feature type="transmembrane region" description="Helical" evidence="6">
    <location>
        <begin position="217"/>
        <end position="239"/>
    </location>
</feature>
<dbReference type="InterPro" id="IPR052337">
    <property type="entry name" value="SAT4-like"/>
</dbReference>
<proteinExistence type="inferred from homology"/>
<comment type="similarity">
    <text evidence="5">Belongs to the SAT4 family.</text>
</comment>
<accession>A0A7C8IJL5</accession>
<keyword evidence="9" id="KW-1185">Reference proteome</keyword>
<evidence type="ECO:0000256" key="6">
    <source>
        <dbReference type="SAM" id="Phobius"/>
    </source>
</evidence>
<evidence type="ECO:0000256" key="3">
    <source>
        <dbReference type="ARBA" id="ARBA00022989"/>
    </source>
</evidence>
<dbReference type="PANTHER" id="PTHR33048">
    <property type="entry name" value="PTH11-LIKE INTEGRAL MEMBRANE PROTEIN (AFU_ORTHOLOGUE AFUA_5G11245)"/>
    <property type="match status" value="1"/>
</dbReference>
<evidence type="ECO:0000313" key="9">
    <source>
        <dbReference type="Proteomes" id="UP000481858"/>
    </source>
</evidence>
<sequence>MSALPTKDEINYMLAHASDTLVPNIIVCTSVCGIATIVFIGLRLYSQSLVRHDFYLNLSDWFLIIAWVFFAAFDIAFALTTRAGGGRHILFATDPRLLQILNIADENTYCYAMAFIKLSILSLYGNIFSSKRFHYVLWTVAAIVCTWAISIATVAIFQCTPIAFGWDPTIPGGFCINYGLVVLVAGVINIITDFTILGMPIPLIWRLNISKQKKRELTITFALGGSACVVSIIRLAFALRVGTTSDGSWDNIPAGLLSVVELMTGILAASIPTYRPLYQRLFYGPAVASQQPTGKGSMSGKGSEATVNDQTFVRNSSRNVSVSAGRFPPEFRPGISVTDQIEMVVYSNKGGNWKRVSDTE</sequence>
<evidence type="ECO:0000256" key="4">
    <source>
        <dbReference type="ARBA" id="ARBA00023136"/>
    </source>
</evidence>
<gene>
    <name evidence="8" type="ORF">GQX73_g8295</name>
</gene>
<evidence type="ECO:0000256" key="5">
    <source>
        <dbReference type="ARBA" id="ARBA00038359"/>
    </source>
</evidence>
<dbReference type="InParanoid" id="A0A7C8IJL5"/>
<feature type="domain" description="Rhodopsin" evidence="7">
    <location>
        <begin position="42"/>
        <end position="280"/>
    </location>
</feature>
<evidence type="ECO:0000256" key="1">
    <source>
        <dbReference type="ARBA" id="ARBA00004141"/>
    </source>
</evidence>
<comment type="caution">
    <text evidence="8">The sequence shown here is derived from an EMBL/GenBank/DDBJ whole genome shotgun (WGS) entry which is preliminary data.</text>
</comment>
<dbReference type="Pfam" id="PF20684">
    <property type="entry name" value="Fung_rhodopsin"/>
    <property type="match status" value="1"/>
</dbReference>
<feature type="transmembrane region" description="Helical" evidence="6">
    <location>
        <begin position="21"/>
        <end position="41"/>
    </location>
</feature>
<evidence type="ECO:0000259" key="7">
    <source>
        <dbReference type="Pfam" id="PF20684"/>
    </source>
</evidence>
<evidence type="ECO:0000313" key="8">
    <source>
        <dbReference type="EMBL" id="KAF2965286.1"/>
    </source>
</evidence>